<dbReference type="Pfam" id="PF01925">
    <property type="entry name" value="TauE"/>
    <property type="match status" value="1"/>
</dbReference>
<evidence type="ECO:0000256" key="3">
    <source>
        <dbReference type="ARBA" id="ARBA00022448"/>
    </source>
</evidence>
<evidence type="ECO:0000256" key="5">
    <source>
        <dbReference type="ARBA" id="ARBA00022692"/>
    </source>
</evidence>
<dbReference type="InterPro" id="IPR002781">
    <property type="entry name" value="TM_pro_TauE-like"/>
</dbReference>
<evidence type="ECO:0000256" key="4">
    <source>
        <dbReference type="ARBA" id="ARBA00022475"/>
    </source>
</evidence>
<gene>
    <name evidence="9" type="ORF">GMD42_06095</name>
</gene>
<feature type="transmembrane region" description="Helical" evidence="8">
    <location>
        <begin position="189"/>
        <end position="215"/>
    </location>
</feature>
<keyword evidence="6 8" id="KW-1133">Transmembrane helix</keyword>
<keyword evidence="4 8" id="KW-1003">Cell membrane</keyword>
<feature type="transmembrane region" description="Helical" evidence="8">
    <location>
        <begin position="7"/>
        <end position="31"/>
    </location>
</feature>
<dbReference type="GO" id="GO:0005886">
    <property type="term" value="C:plasma membrane"/>
    <property type="evidence" value="ECO:0007669"/>
    <property type="project" value="UniProtKB-SubCell"/>
</dbReference>
<evidence type="ECO:0000256" key="7">
    <source>
        <dbReference type="ARBA" id="ARBA00023136"/>
    </source>
</evidence>
<keyword evidence="5 8" id="KW-0812">Transmembrane</keyword>
<keyword evidence="3" id="KW-0813">Transport</keyword>
<organism evidence="9 10">
    <name type="scientific">Parasutterella excrementihominis</name>
    <dbReference type="NCBI Taxonomy" id="487175"/>
    <lineage>
        <taxon>Bacteria</taxon>
        <taxon>Pseudomonadati</taxon>
        <taxon>Pseudomonadota</taxon>
        <taxon>Betaproteobacteria</taxon>
        <taxon>Burkholderiales</taxon>
        <taxon>Sutterellaceae</taxon>
        <taxon>Parasutterella</taxon>
    </lineage>
</organism>
<evidence type="ECO:0000256" key="2">
    <source>
        <dbReference type="ARBA" id="ARBA00009142"/>
    </source>
</evidence>
<evidence type="ECO:0000256" key="6">
    <source>
        <dbReference type="ARBA" id="ARBA00022989"/>
    </source>
</evidence>
<sequence length="253" mass="26626">MDITLTVILVCFVVFFIAGFVDAIAGGGGLITMPVLLLLGIPAHYTLGTGKLASSLGSITALITFWKRGAVIKEVVLLGVISSYFGAVIASATTLLISNEKMTIIMIFLLPVAILLSLFCGTLKLTEEDLPKKGLWWRVSAIGLPLGFYEGFFGPGAGSFFLIGIHLLLKAGLVKASGTAKAFNIAANLGAVTTFASAGTLYYSLALPCAVASILGNRLGAIYAVKIGPTLVRSMLYFVLVMLLISLITRFVI</sequence>
<dbReference type="PANTHER" id="PTHR30269:SF0">
    <property type="entry name" value="MEMBRANE TRANSPORTER PROTEIN YFCA-RELATED"/>
    <property type="match status" value="1"/>
</dbReference>
<dbReference type="EMBL" id="WNCL01000014">
    <property type="protein sequence ID" value="MTU43198.1"/>
    <property type="molecule type" value="Genomic_DNA"/>
</dbReference>
<feature type="transmembrane region" description="Helical" evidence="8">
    <location>
        <begin position="43"/>
        <end position="63"/>
    </location>
</feature>
<feature type="transmembrane region" description="Helical" evidence="8">
    <location>
        <begin position="235"/>
        <end position="252"/>
    </location>
</feature>
<protein>
    <recommendedName>
        <fullName evidence="8">Probable membrane transporter protein</fullName>
    </recommendedName>
</protein>
<dbReference type="InterPro" id="IPR052017">
    <property type="entry name" value="TSUP"/>
</dbReference>
<comment type="similarity">
    <text evidence="2 8">Belongs to the 4-toluene sulfonate uptake permease (TSUP) (TC 2.A.102) family.</text>
</comment>
<proteinExistence type="inferred from homology"/>
<dbReference type="RefSeq" id="WP_155165478.1">
    <property type="nucleotide sequence ID" value="NZ_DBGEAO010000120.1"/>
</dbReference>
<accession>A0A6I3RZV7</accession>
<evidence type="ECO:0000256" key="1">
    <source>
        <dbReference type="ARBA" id="ARBA00004651"/>
    </source>
</evidence>
<evidence type="ECO:0000313" key="10">
    <source>
        <dbReference type="Proteomes" id="UP000462362"/>
    </source>
</evidence>
<evidence type="ECO:0000256" key="8">
    <source>
        <dbReference type="RuleBase" id="RU363041"/>
    </source>
</evidence>
<dbReference type="PANTHER" id="PTHR30269">
    <property type="entry name" value="TRANSMEMBRANE PROTEIN YFCA"/>
    <property type="match status" value="1"/>
</dbReference>
<name>A0A6I3RZV7_9BURK</name>
<keyword evidence="7 8" id="KW-0472">Membrane</keyword>
<comment type="caution">
    <text evidence="9">The sequence shown here is derived from an EMBL/GenBank/DDBJ whole genome shotgun (WGS) entry which is preliminary data.</text>
</comment>
<feature type="transmembrane region" description="Helical" evidence="8">
    <location>
        <begin position="103"/>
        <end position="123"/>
    </location>
</feature>
<dbReference type="Proteomes" id="UP000462362">
    <property type="component" value="Unassembled WGS sequence"/>
</dbReference>
<evidence type="ECO:0000313" key="9">
    <source>
        <dbReference type="EMBL" id="MTU43198.1"/>
    </source>
</evidence>
<dbReference type="AlphaFoldDB" id="A0A6I3RZV7"/>
<feature type="transmembrane region" description="Helical" evidence="8">
    <location>
        <begin position="75"/>
        <end position="97"/>
    </location>
</feature>
<comment type="subcellular location">
    <subcellularLocation>
        <location evidence="1 8">Cell membrane</location>
        <topology evidence="1 8">Multi-pass membrane protein</topology>
    </subcellularLocation>
</comment>
<reference evidence="9 10" key="1">
    <citation type="journal article" date="2019" name="Nat. Med.">
        <title>A library of human gut bacterial isolates paired with longitudinal multiomics data enables mechanistic microbiome research.</title>
        <authorList>
            <person name="Poyet M."/>
            <person name="Groussin M."/>
            <person name="Gibbons S.M."/>
            <person name="Avila-Pacheco J."/>
            <person name="Jiang X."/>
            <person name="Kearney S.M."/>
            <person name="Perrotta A.R."/>
            <person name="Berdy B."/>
            <person name="Zhao S."/>
            <person name="Lieberman T.D."/>
            <person name="Swanson P.K."/>
            <person name="Smith M."/>
            <person name="Roesemann S."/>
            <person name="Alexander J.E."/>
            <person name="Rich S.A."/>
            <person name="Livny J."/>
            <person name="Vlamakis H."/>
            <person name="Clish C."/>
            <person name="Bullock K."/>
            <person name="Deik A."/>
            <person name="Scott J."/>
            <person name="Pierce K.A."/>
            <person name="Xavier R.J."/>
            <person name="Alm E.J."/>
        </authorList>
    </citation>
    <scope>NUCLEOTIDE SEQUENCE [LARGE SCALE GENOMIC DNA]</scope>
    <source>
        <strain evidence="9 10">BIOML-A2</strain>
    </source>
</reference>